<accession>A0A399ERA0</accession>
<name>A0A399ERA0_9DEIN</name>
<comment type="caution">
    <text evidence="6">The sequence shown here is derived from an EMBL/GenBank/DDBJ whole genome shotgun (WGS) entry which is preliminary data.</text>
</comment>
<evidence type="ECO:0000256" key="1">
    <source>
        <dbReference type="ARBA" id="ARBA00004203"/>
    </source>
</evidence>
<sequence length="108" mass="11702">MRRGFTLLEVAIALLLLSLLALFVLEPFSKTLAAAQETEATTQALVKAQDALESFRANPPTPTGCGGSTPLKGDLSYQLCVFAEGSLVKYEVRVYRGSDLVTAWVTHR</sequence>
<dbReference type="GO" id="GO:0015627">
    <property type="term" value="C:type II protein secretion system complex"/>
    <property type="evidence" value="ECO:0007669"/>
    <property type="project" value="InterPro"/>
</dbReference>
<evidence type="ECO:0000256" key="4">
    <source>
        <dbReference type="ARBA" id="ARBA00022764"/>
    </source>
</evidence>
<reference evidence="6 7" key="1">
    <citation type="submission" date="2018-08" db="EMBL/GenBank/DDBJ databases">
        <title>Meiothermus luteus KCTC 52599 genome sequencing project.</title>
        <authorList>
            <person name="Da Costa M.S."/>
            <person name="Albuquerque L."/>
            <person name="Raposo P."/>
            <person name="Froufe H.J.C."/>
            <person name="Barroso C.S."/>
            <person name="Egas C."/>
        </authorList>
    </citation>
    <scope>NUCLEOTIDE SEQUENCE [LARGE SCALE GENOMIC DNA]</scope>
    <source>
        <strain evidence="6 7">KCTC 52599</strain>
    </source>
</reference>
<comment type="subcellular location">
    <subcellularLocation>
        <location evidence="1">Cell outer membrane</location>
        <topology evidence="1">Single-pass membrane protein</topology>
    </subcellularLocation>
    <subcellularLocation>
        <location evidence="2">Periplasm</location>
    </subcellularLocation>
</comment>
<keyword evidence="5" id="KW-0998">Cell outer membrane</keyword>
<dbReference type="InterPro" id="IPR045584">
    <property type="entry name" value="Pilin-like"/>
</dbReference>
<keyword evidence="4" id="KW-0574">Periplasm</keyword>
<evidence type="ECO:0000256" key="5">
    <source>
        <dbReference type="ARBA" id="ARBA00023237"/>
    </source>
</evidence>
<organism evidence="6 7">
    <name type="scientific">Meiothermus luteus</name>
    <dbReference type="NCBI Taxonomy" id="2026184"/>
    <lineage>
        <taxon>Bacteria</taxon>
        <taxon>Thermotogati</taxon>
        <taxon>Deinococcota</taxon>
        <taxon>Deinococci</taxon>
        <taxon>Thermales</taxon>
        <taxon>Thermaceae</taxon>
        <taxon>Meiothermus</taxon>
    </lineage>
</organism>
<keyword evidence="7" id="KW-1185">Reference proteome</keyword>
<dbReference type="GO" id="GO:0009279">
    <property type="term" value="C:cell outer membrane"/>
    <property type="evidence" value="ECO:0007669"/>
    <property type="project" value="UniProtKB-SubCell"/>
</dbReference>
<dbReference type="Proteomes" id="UP000265800">
    <property type="component" value="Unassembled WGS sequence"/>
</dbReference>
<keyword evidence="5" id="KW-0472">Membrane</keyword>
<dbReference type="NCBIfam" id="TIGR02532">
    <property type="entry name" value="IV_pilin_GFxxxE"/>
    <property type="match status" value="1"/>
</dbReference>
<dbReference type="GO" id="GO:0015628">
    <property type="term" value="P:protein secretion by the type II secretion system"/>
    <property type="evidence" value="ECO:0007669"/>
    <property type="project" value="InterPro"/>
</dbReference>
<evidence type="ECO:0000313" key="7">
    <source>
        <dbReference type="Proteomes" id="UP000265800"/>
    </source>
</evidence>
<dbReference type="InterPro" id="IPR000983">
    <property type="entry name" value="Bac_GSPG_pilin"/>
</dbReference>
<dbReference type="PRINTS" id="PR00813">
    <property type="entry name" value="BCTERIALGSPG"/>
</dbReference>
<dbReference type="Pfam" id="PF07963">
    <property type="entry name" value="N_methyl"/>
    <property type="match status" value="1"/>
</dbReference>
<dbReference type="InterPro" id="IPR012902">
    <property type="entry name" value="N_methyl_site"/>
</dbReference>
<gene>
    <name evidence="6" type="ORF">Mlute_01351</name>
</gene>
<dbReference type="GO" id="GO:0042597">
    <property type="term" value="C:periplasmic space"/>
    <property type="evidence" value="ECO:0007669"/>
    <property type="project" value="UniProtKB-SubCell"/>
</dbReference>
<proteinExistence type="predicted"/>
<dbReference type="RefSeq" id="WP_119360001.1">
    <property type="nucleotide sequence ID" value="NZ_QWKZ01000036.1"/>
</dbReference>
<dbReference type="EMBL" id="QWKZ01000036">
    <property type="protein sequence ID" value="RIH86093.1"/>
    <property type="molecule type" value="Genomic_DNA"/>
</dbReference>
<protein>
    <submittedName>
        <fullName evidence="6">Type IV pilus modification protein PilV</fullName>
    </submittedName>
</protein>
<dbReference type="PROSITE" id="PS00409">
    <property type="entry name" value="PROKAR_NTER_METHYL"/>
    <property type="match status" value="1"/>
</dbReference>
<evidence type="ECO:0000313" key="6">
    <source>
        <dbReference type="EMBL" id="RIH86093.1"/>
    </source>
</evidence>
<dbReference type="SUPFAM" id="SSF54523">
    <property type="entry name" value="Pili subunits"/>
    <property type="match status" value="1"/>
</dbReference>
<dbReference type="OrthoDB" id="9891100at2"/>
<dbReference type="AlphaFoldDB" id="A0A399ERA0"/>
<evidence type="ECO:0000256" key="3">
    <source>
        <dbReference type="ARBA" id="ARBA00022481"/>
    </source>
</evidence>
<evidence type="ECO:0000256" key="2">
    <source>
        <dbReference type="ARBA" id="ARBA00004418"/>
    </source>
</evidence>
<keyword evidence="3" id="KW-0488">Methylation</keyword>